<evidence type="ECO:0000259" key="1">
    <source>
        <dbReference type="Pfam" id="PF13843"/>
    </source>
</evidence>
<dbReference type="PANTHER" id="PTHR46599">
    <property type="entry name" value="PIGGYBAC TRANSPOSABLE ELEMENT-DERIVED PROTEIN 4"/>
    <property type="match status" value="1"/>
</dbReference>
<organism evidence="2 3">
    <name type="scientific">Rhamnusium bicolor</name>
    <dbReference type="NCBI Taxonomy" id="1586634"/>
    <lineage>
        <taxon>Eukaryota</taxon>
        <taxon>Metazoa</taxon>
        <taxon>Ecdysozoa</taxon>
        <taxon>Arthropoda</taxon>
        <taxon>Hexapoda</taxon>
        <taxon>Insecta</taxon>
        <taxon>Pterygota</taxon>
        <taxon>Neoptera</taxon>
        <taxon>Endopterygota</taxon>
        <taxon>Coleoptera</taxon>
        <taxon>Polyphaga</taxon>
        <taxon>Cucujiformia</taxon>
        <taxon>Chrysomeloidea</taxon>
        <taxon>Cerambycidae</taxon>
        <taxon>Lepturinae</taxon>
        <taxon>Rhagiini</taxon>
        <taxon>Rhamnusium</taxon>
    </lineage>
</organism>
<dbReference type="InterPro" id="IPR029526">
    <property type="entry name" value="PGBD"/>
</dbReference>
<reference evidence="2" key="1">
    <citation type="journal article" date="2023" name="Insect Mol. Biol.">
        <title>Genome sequencing provides insights into the evolution of gene families encoding plant cell wall-degrading enzymes in longhorned beetles.</title>
        <authorList>
            <person name="Shin N.R."/>
            <person name="Okamura Y."/>
            <person name="Kirsch R."/>
            <person name="Pauchet Y."/>
        </authorList>
    </citation>
    <scope>NUCLEOTIDE SEQUENCE</scope>
    <source>
        <strain evidence="2">RBIC_L_NR</strain>
    </source>
</reference>
<gene>
    <name evidence="2" type="ORF">NQ314_010595</name>
</gene>
<keyword evidence="3" id="KW-1185">Reference proteome</keyword>
<sequence length="398" mass="46033">MGKYEREQKRLEAMWNDILSDEESDISEFGDVYLSDEYASSRDSLSANSDSDSDVVAPKKRSKFDLTATDDGASTSGQQNVYSTTVVNNVDQVIENIIAQYAIEDNNNEEDIEFELDSLTWTPVDGSSLKQFTFTVNDVWIPTNNIEMERFFGMLLWMGLCNMPTLRSYWEKNSMYANQISKTISRNRFELLLKMWHFSDNEDVSLESDRLRKLTPLINKLIERFQEVSRPGLKVCIDETMVPFRGRLRFRQFIKNKRHKFDIKLYKLCTEGGYTFNVKVYCGSDIAEGGQASSNVVFSLTNNLLDFGRQLFTDNYYTSVSLATELLKRNTHLISTLCSNRKYNPKEVVRKKFKQRNMCTSGTGIVVLEWRDKRDVLMLSTVHKDNTKKIKQRGGEIE</sequence>
<evidence type="ECO:0000313" key="3">
    <source>
        <dbReference type="Proteomes" id="UP001162156"/>
    </source>
</evidence>
<dbReference type="Pfam" id="PF13843">
    <property type="entry name" value="DDE_Tnp_1_7"/>
    <property type="match status" value="1"/>
</dbReference>
<comment type="caution">
    <text evidence="2">The sequence shown here is derived from an EMBL/GenBank/DDBJ whole genome shotgun (WGS) entry which is preliminary data.</text>
</comment>
<dbReference type="PANTHER" id="PTHR46599:SF3">
    <property type="entry name" value="PIGGYBAC TRANSPOSABLE ELEMENT-DERIVED PROTEIN 4"/>
    <property type="match status" value="1"/>
</dbReference>
<proteinExistence type="predicted"/>
<feature type="domain" description="PiggyBac transposable element-derived protein" evidence="1">
    <location>
        <begin position="132"/>
        <end position="393"/>
    </location>
</feature>
<name>A0AAV8XQR0_9CUCU</name>
<dbReference type="EMBL" id="JANEYF010002947">
    <property type="protein sequence ID" value="KAJ8940785.1"/>
    <property type="molecule type" value="Genomic_DNA"/>
</dbReference>
<evidence type="ECO:0000313" key="2">
    <source>
        <dbReference type="EMBL" id="KAJ8940785.1"/>
    </source>
</evidence>
<accession>A0AAV8XQR0</accession>
<dbReference type="Proteomes" id="UP001162156">
    <property type="component" value="Unassembled WGS sequence"/>
</dbReference>
<dbReference type="AlphaFoldDB" id="A0AAV8XQR0"/>
<protein>
    <recommendedName>
        <fullName evidence="1">PiggyBac transposable element-derived protein domain-containing protein</fullName>
    </recommendedName>
</protein>